<evidence type="ECO:0000313" key="7">
    <source>
        <dbReference type="EMBL" id="GMJ02831.1"/>
    </source>
</evidence>
<comment type="subcellular location">
    <subcellularLocation>
        <location evidence="1">Secreted</location>
        <location evidence="1">Extracellular space</location>
        <location evidence="1">Apoplast</location>
    </subcellularLocation>
</comment>
<evidence type="ECO:0000313" key="8">
    <source>
        <dbReference type="Proteomes" id="UP001165190"/>
    </source>
</evidence>
<keyword evidence="2" id="KW-0052">Apoplast</keyword>
<dbReference type="GO" id="GO:0048046">
    <property type="term" value="C:apoplast"/>
    <property type="evidence" value="ECO:0007669"/>
    <property type="project" value="UniProtKB-SubCell"/>
</dbReference>
<feature type="signal peptide" evidence="6">
    <location>
        <begin position="1"/>
        <end position="17"/>
    </location>
</feature>
<gene>
    <name evidence="7" type="ORF">HRI_003952300</name>
</gene>
<accession>A0A9W7MMI5</accession>
<evidence type="ECO:0000256" key="5">
    <source>
        <dbReference type="ARBA" id="ARBA00023591"/>
    </source>
</evidence>
<dbReference type="InterPro" id="IPR006766">
    <property type="entry name" value="EXORDIUM-like"/>
</dbReference>
<feature type="chain" id="PRO_5040935974" evidence="6">
    <location>
        <begin position="18"/>
        <end position="320"/>
    </location>
</feature>
<dbReference type="Pfam" id="PF04674">
    <property type="entry name" value="Phi_1"/>
    <property type="match status" value="1"/>
</dbReference>
<protein>
    <submittedName>
        <fullName evidence="7">EXORDIUM like 3</fullName>
    </submittedName>
</protein>
<evidence type="ECO:0000256" key="2">
    <source>
        <dbReference type="ARBA" id="ARBA00022523"/>
    </source>
</evidence>
<comment type="caution">
    <text evidence="7">The sequence shown here is derived from an EMBL/GenBank/DDBJ whole genome shotgun (WGS) entry which is preliminary data.</text>
</comment>
<evidence type="ECO:0000256" key="3">
    <source>
        <dbReference type="ARBA" id="ARBA00022525"/>
    </source>
</evidence>
<dbReference type="EMBL" id="BSYR01000036">
    <property type="protein sequence ID" value="GMJ02831.1"/>
    <property type="molecule type" value="Genomic_DNA"/>
</dbReference>
<evidence type="ECO:0000256" key="6">
    <source>
        <dbReference type="SAM" id="SignalP"/>
    </source>
</evidence>
<name>A0A9W7MMI5_HIBTR</name>
<sequence>MLLTAVAALLIVTPVIGYRPRPDFKPNSSGLNLVDIKYHMGPVLTANITIHPIWYGPWRNSQKNIIRDFINSISAVHSKNPSVAGWWKTVQLYTDRKGANVSRTVLLGEEVNDRFYSHGKSLSRSSIQSVIKSAVTAAGMKRLPINSGSGLYLLLTSDDVYVQDFCTQICAFHGFMLQPIVGYTRLLYAWVGNSAELCPETCAFPFAVPEYMAGFKALKSPNGDVGVDGMISLIGHEVAELATDPLGNAWYGGQEMARVEIADMCEGIYGTRDDEPYTGSVLKGKDGATYNMNGIKRRYLVQWVWNHVVSDCTGPNALVK</sequence>
<dbReference type="OrthoDB" id="2016249at2759"/>
<organism evidence="7 8">
    <name type="scientific">Hibiscus trionum</name>
    <name type="common">Flower of an hour</name>
    <dbReference type="NCBI Taxonomy" id="183268"/>
    <lineage>
        <taxon>Eukaryota</taxon>
        <taxon>Viridiplantae</taxon>
        <taxon>Streptophyta</taxon>
        <taxon>Embryophyta</taxon>
        <taxon>Tracheophyta</taxon>
        <taxon>Spermatophyta</taxon>
        <taxon>Magnoliopsida</taxon>
        <taxon>eudicotyledons</taxon>
        <taxon>Gunneridae</taxon>
        <taxon>Pentapetalae</taxon>
        <taxon>rosids</taxon>
        <taxon>malvids</taxon>
        <taxon>Malvales</taxon>
        <taxon>Malvaceae</taxon>
        <taxon>Malvoideae</taxon>
        <taxon>Hibiscus</taxon>
    </lineage>
</organism>
<dbReference type="Proteomes" id="UP001165190">
    <property type="component" value="Unassembled WGS sequence"/>
</dbReference>
<comment type="similarity">
    <text evidence="5">Belongs to the EXORDIUM family.</text>
</comment>
<keyword evidence="8" id="KW-1185">Reference proteome</keyword>
<keyword evidence="3" id="KW-0964">Secreted</keyword>
<dbReference type="PANTHER" id="PTHR31279">
    <property type="entry name" value="PROTEIN EXORDIUM-LIKE 5"/>
    <property type="match status" value="1"/>
</dbReference>
<evidence type="ECO:0000256" key="1">
    <source>
        <dbReference type="ARBA" id="ARBA00004271"/>
    </source>
</evidence>
<dbReference type="AlphaFoldDB" id="A0A9W7MMI5"/>
<keyword evidence="4 6" id="KW-0732">Signal</keyword>
<reference evidence="7" key="1">
    <citation type="submission" date="2023-05" db="EMBL/GenBank/DDBJ databases">
        <title>Genome and transcriptome analyses reveal genes involved in the formation of fine ridges on petal epidermal cells in Hibiscus trionum.</title>
        <authorList>
            <person name="Koshimizu S."/>
            <person name="Masuda S."/>
            <person name="Ishii T."/>
            <person name="Shirasu K."/>
            <person name="Hoshino A."/>
            <person name="Arita M."/>
        </authorList>
    </citation>
    <scope>NUCLEOTIDE SEQUENCE</scope>
    <source>
        <strain evidence="7">Hamamatsu line</strain>
    </source>
</reference>
<evidence type="ECO:0000256" key="4">
    <source>
        <dbReference type="ARBA" id="ARBA00022729"/>
    </source>
</evidence>
<dbReference type="PANTHER" id="PTHR31279:SF7">
    <property type="entry name" value="PROTEIN EXORDIUM-LIKE 3"/>
    <property type="match status" value="1"/>
</dbReference>
<proteinExistence type="inferred from homology"/>